<dbReference type="EMBL" id="CAJOBZ010000070">
    <property type="protein sequence ID" value="CAF4948193.1"/>
    <property type="molecule type" value="Genomic_DNA"/>
</dbReference>
<dbReference type="Proteomes" id="UP000663880">
    <property type="component" value="Unassembled WGS sequence"/>
</dbReference>
<feature type="region of interest" description="Disordered" evidence="1">
    <location>
        <begin position="65"/>
        <end position="86"/>
    </location>
</feature>
<name>A0A821XSA5_9NEOP</name>
<organism evidence="2 3">
    <name type="scientific">Pieris macdunnoughi</name>
    <dbReference type="NCBI Taxonomy" id="345717"/>
    <lineage>
        <taxon>Eukaryota</taxon>
        <taxon>Metazoa</taxon>
        <taxon>Ecdysozoa</taxon>
        <taxon>Arthropoda</taxon>
        <taxon>Hexapoda</taxon>
        <taxon>Insecta</taxon>
        <taxon>Pterygota</taxon>
        <taxon>Neoptera</taxon>
        <taxon>Endopterygota</taxon>
        <taxon>Lepidoptera</taxon>
        <taxon>Glossata</taxon>
        <taxon>Ditrysia</taxon>
        <taxon>Papilionoidea</taxon>
        <taxon>Pieridae</taxon>
        <taxon>Pierinae</taxon>
        <taxon>Pieris</taxon>
    </lineage>
</organism>
<evidence type="ECO:0000313" key="3">
    <source>
        <dbReference type="Proteomes" id="UP000663880"/>
    </source>
</evidence>
<evidence type="ECO:0000256" key="1">
    <source>
        <dbReference type="SAM" id="MobiDB-lite"/>
    </source>
</evidence>
<accession>A0A821XSA5</accession>
<evidence type="ECO:0000313" key="2">
    <source>
        <dbReference type="EMBL" id="CAF4948193.1"/>
    </source>
</evidence>
<reference evidence="2" key="1">
    <citation type="submission" date="2021-02" db="EMBL/GenBank/DDBJ databases">
        <authorList>
            <person name="Steward A R."/>
        </authorList>
    </citation>
    <scope>NUCLEOTIDE SEQUENCE</scope>
</reference>
<proteinExistence type="predicted"/>
<protein>
    <submittedName>
        <fullName evidence="2">Uncharacterized protein</fullName>
    </submittedName>
</protein>
<feature type="compositionally biased region" description="Acidic residues" evidence="1">
    <location>
        <begin position="65"/>
        <end position="84"/>
    </location>
</feature>
<sequence length="278" mass="32824">MPPKSRVSVEDAVNVLLRYISYFASDQLPDWSSDIWHIMSKEPEFVAREQCGYFHSTHNKNTDCDDDNWDDDDWDDDEDEEDDEKRDPDYFNYVYSKQQKNHDTFDVKFSRHLWNSINKIAPIVENKPNTLGLQPKVWTDVLALEFWKQYRLKCAFVFKKATIQEYGNYYLTIFGRCKAKTCKKKLFGYVEENPGDYGDVIIKINCRDTRFERHEDCKRPLQGKRRDEMKKEVKEKGVKGSNLDAAQKLLQPGDTQCPVMSRANVLYQLKKESIEKIL</sequence>
<dbReference type="AlphaFoldDB" id="A0A821XSA5"/>
<dbReference type="OrthoDB" id="7418187at2759"/>
<gene>
    <name evidence="2" type="ORF">PMACD_LOCUS15415</name>
</gene>
<comment type="caution">
    <text evidence="2">The sequence shown here is derived from an EMBL/GenBank/DDBJ whole genome shotgun (WGS) entry which is preliminary data.</text>
</comment>
<keyword evidence="3" id="KW-1185">Reference proteome</keyword>